<evidence type="ECO:0000256" key="1">
    <source>
        <dbReference type="ARBA" id="ARBA00006787"/>
    </source>
</evidence>
<dbReference type="EC" id="1.13.11.-" evidence="6"/>
<evidence type="ECO:0000256" key="6">
    <source>
        <dbReference type="RuleBase" id="RU364048"/>
    </source>
</evidence>
<keyword evidence="6" id="KW-0223">Dioxygenase</keyword>
<reference evidence="7" key="2">
    <citation type="submission" date="2020-09" db="EMBL/GenBank/DDBJ databases">
        <authorList>
            <person name="Sun Q."/>
            <person name="Zhou Y."/>
        </authorList>
    </citation>
    <scope>NUCLEOTIDE SEQUENCE</scope>
    <source>
        <strain evidence="7">CGMCC 1.12919</strain>
    </source>
</reference>
<evidence type="ECO:0000256" key="5">
    <source>
        <dbReference type="PIRSR" id="PIRSR604294-1"/>
    </source>
</evidence>
<evidence type="ECO:0000313" key="7">
    <source>
        <dbReference type="EMBL" id="GGC59178.1"/>
    </source>
</evidence>
<reference evidence="7" key="1">
    <citation type="journal article" date="2014" name="Int. J. Syst. Evol. Microbiol.">
        <title>Complete genome sequence of Corynebacterium casei LMG S-19264T (=DSM 44701T), isolated from a smear-ripened cheese.</title>
        <authorList>
            <consortium name="US DOE Joint Genome Institute (JGI-PGF)"/>
            <person name="Walter F."/>
            <person name="Albersmeier A."/>
            <person name="Kalinowski J."/>
            <person name="Ruckert C."/>
        </authorList>
    </citation>
    <scope>NUCLEOTIDE SEQUENCE</scope>
    <source>
        <strain evidence="7">CGMCC 1.12919</strain>
    </source>
</reference>
<evidence type="ECO:0000256" key="4">
    <source>
        <dbReference type="ARBA" id="ARBA00023004"/>
    </source>
</evidence>
<organism evidence="7 8">
    <name type="scientific">Chelatococcus reniformis</name>
    <dbReference type="NCBI Taxonomy" id="1494448"/>
    <lineage>
        <taxon>Bacteria</taxon>
        <taxon>Pseudomonadati</taxon>
        <taxon>Pseudomonadota</taxon>
        <taxon>Alphaproteobacteria</taxon>
        <taxon>Hyphomicrobiales</taxon>
        <taxon>Chelatococcaceae</taxon>
        <taxon>Chelatococcus</taxon>
    </lineage>
</organism>
<comment type="cofactor">
    <cofactor evidence="5 6">
        <name>Fe(2+)</name>
        <dbReference type="ChEBI" id="CHEBI:29033"/>
    </cofactor>
    <text evidence="5 6">Binds 1 Fe(2+) ion per subunit.</text>
</comment>
<evidence type="ECO:0000256" key="3">
    <source>
        <dbReference type="ARBA" id="ARBA00023002"/>
    </source>
</evidence>
<feature type="binding site" evidence="5">
    <location>
        <position position="152"/>
    </location>
    <ligand>
        <name>Fe cation</name>
        <dbReference type="ChEBI" id="CHEBI:24875"/>
        <note>catalytic</note>
    </ligand>
</feature>
<dbReference type="PANTHER" id="PTHR10543:SF89">
    <property type="entry name" value="CAROTENOID 9,10(9',10')-CLEAVAGE DIOXYGENASE 1"/>
    <property type="match status" value="1"/>
</dbReference>
<sequence length="450" mass="49184">MQTATAAPSPAPYWLKDTLAPVTAELTSFDLEVEGAIPDELTGLYARNGANPREGHSGHWFLGDGMLHGVSLRGSKAEWYRNRWVRTPRFAGEPVQSPFDIRNSLANTSVVSHAGRILALVENALPMLMGRELETLGFEDYGGKLATSFTAHPKICPATGEMHFFGYALRPPFLTYHVVDADGALRRSVEIPVKGATMVHDFALTRGHLIFMDLPVVFDQALAVRGTMPFAWNDSYGARLGILPRGAGIEALRWVEIEPCYVFHVANAFEAADGSIVVDVAWYDELWRGGPSEVSFEPARLKRWTIAPGASKASEQFLDDRAVEFPRVDDRIVGAPHRFVYAIDAGRPDDGGLVAGGFDTLRKYDTVSGGYQEHVFTGSVPSEFVHVGARDGAAEDDGWLMGFVYDRARAASDFVILDAQNIAAKPVARVRLPGRVPQGFHGNWMADAPA</sequence>
<dbReference type="GO" id="GO:0010436">
    <property type="term" value="F:carotenoid dioxygenase activity"/>
    <property type="evidence" value="ECO:0007669"/>
    <property type="project" value="TreeGrafter"/>
</dbReference>
<dbReference type="RefSeq" id="WP_188608785.1">
    <property type="nucleotide sequence ID" value="NZ_BMGG01000003.1"/>
</dbReference>
<feature type="binding site" evidence="5">
    <location>
        <position position="200"/>
    </location>
    <ligand>
        <name>Fe cation</name>
        <dbReference type="ChEBI" id="CHEBI:24875"/>
        <note>catalytic</note>
    </ligand>
</feature>
<comment type="caution">
    <text evidence="7">The sequence shown here is derived from an EMBL/GenBank/DDBJ whole genome shotgun (WGS) entry which is preliminary data.</text>
</comment>
<dbReference type="Proteomes" id="UP000637002">
    <property type="component" value="Unassembled WGS sequence"/>
</dbReference>
<dbReference type="AlphaFoldDB" id="A0A916U3Q4"/>
<accession>A0A916U3Q4</accession>
<protein>
    <recommendedName>
        <fullName evidence="6">Dioxygenase</fullName>
        <ecNumber evidence="6">1.13.11.-</ecNumber>
    </recommendedName>
</protein>
<name>A0A916U3Q4_9HYPH</name>
<comment type="similarity">
    <text evidence="1 6">Belongs to the carotenoid oxygenase family.</text>
</comment>
<keyword evidence="4 5" id="KW-0408">Iron</keyword>
<evidence type="ECO:0000256" key="2">
    <source>
        <dbReference type="ARBA" id="ARBA00022723"/>
    </source>
</evidence>
<dbReference type="Pfam" id="PF03055">
    <property type="entry name" value="RPE65"/>
    <property type="match status" value="1"/>
</dbReference>
<feature type="binding site" evidence="5">
    <location>
        <position position="264"/>
    </location>
    <ligand>
        <name>Fe cation</name>
        <dbReference type="ChEBI" id="CHEBI:24875"/>
        <note>catalytic</note>
    </ligand>
</feature>
<gene>
    <name evidence="7" type="ORF">GCM10010994_17480</name>
</gene>
<proteinExistence type="inferred from homology"/>
<dbReference type="PANTHER" id="PTHR10543">
    <property type="entry name" value="BETA-CAROTENE DIOXYGENASE"/>
    <property type="match status" value="1"/>
</dbReference>
<evidence type="ECO:0000313" key="8">
    <source>
        <dbReference type="Proteomes" id="UP000637002"/>
    </source>
</evidence>
<dbReference type="GO" id="GO:0046872">
    <property type="term" value="F:metal ion binding"/>
    <property type="evidence" value="ECO:0007669"/>
    <property type="project" value="UniProtKB-KW"/>
</dbReference>
<dbReference type="GO" id="GO:0016121">
    <property type="term" value="P:carotene catabolic process"/>
    <property type="evidence" value="ECO:0007669"/>
    <property type="project" value="TreeGrafter"/>
</dbReference>
<keyword evidence="3 6" id="KW-0560">Oxidoreductase</keyword>
<feature type="binding site" evidence="5">
    <location>
        <position position="441"/>
    </location>
    <ligand>
        <name>Fe cation</name>
        <dbReference type="ChEBI" id="CHEBI:24875"/>
        <note>catalytic</note>
    </ligand>
</feature>
<dbReference type="EMBL" id="BMGG01000003">
    <property type="protein sequence ID" value="GGC59178.1"/>
    <property type="molecule type" value="Genomic_DNA"/>
</dbReference>
<keyword evidence="8" id="KW-1185">Reference proteome</keyword>
<keyword evidence="2 5" id="KW-0479">Metal-binding</keyword>
<dbReference type="InterPro" id="IPR004294">
    <property type="entry name" value="Carotenoid_Oase"/>
</dbReference>